<accession>A0A3A8KIY8</accession>
<comment type="caution">
    <text evidence="1">The sequence shown here is derived from an EMBL/GenBank/DDBJ whole genome shotgun (WGS) entry which is preliminary data.</text>
</comment>
<proteinExistence type="predicted"/>
<dbReference type="EMBL" id="RAWE01000001">
    <property type="protein sequence ID" value="RKH07900.1"/>
    <property type="molecule type" value="Genomic_DNA"/>
</dbReference>
<dbReference type="OrthoDB" id="2661796at2"/>
<sequence length="249" mass="26688">MMFAMDVSPEMTLPKDESAYIAKVDARERGGDTPNGFEAGAVKSANDGTTYSLTMVNQSAQPWIFYVYQTFPQQTSDIFSLAWLASPYKIVPKAQITFKWQVNYTFLWAQTGVLQPGVSFVAGMSIDADPAAGDTTQFSVNPGPNLTPAQPGGGLGTLTIYDQSDVPNSQFSVGIGMGDAGTFATQAGTNLKHVFTPTPSYWVAAGIDQKVGTVLDIQTVTQTAPIIYPANVYSLTATLQNDNTWTVTP</sequence>
<evidence type="ECO:0000313" key="2">
    <source>
        <dbReference type="Proteomes" id="UP000268313"/>
    </source>
</evidence>
<organism evidence="1 2">
    <name type="scientific">Corallococcus carmarthensis</name>
    <dbReference type="NCBI Taxonomy" id="2316728"/>
    <lineage>
        <taxon>Bacteria</taxon>
        <taxon>Pseudomonadati</taxon>
        <taxon>Myxococcota</taxon>
        <taxon>Myxococcia</taxon>
        <taxon>Myxococcales</taxon>
        <taxon>Cystobacterineae</taxon>
        <taxon>Myxococcaceae</taxon>
        <taxon>Corallococcus</taxon>
    </lineage>
</organism>
<name>A0A3A8KIY8_9BACT</name>
<dbReference type="AlphaFoldDB" id="A0A3A8KIY8"/>
<protein>
    <submittedName>
        <fullName evidence="1">Protein rhiA</fullName>
    </submittedName>
</protein>
<gene>
    <name evidence="1" type="ORF">D7X32_00425</name>
</gene>
<dbReference type="Proteomes" id="UP000268313">
    <property type="component" value="Unassembled WGS sequence"/>
</dbReference>
<evidence type="ECO:0000313" key="1">
    <source>
        <dbReference type="EMBL" id="RKH07900.1"/>
    </source>
</evidence>
<dbReference type="RefSeq" id="WP_120600489.1">
    <property type="nucleotide sequence ID" value="NZ_RAWE01000001.1"/>
</dbReference>
<reference evidence="2" key="1">
    <citation type="submission" date="2018-09" db="EMBL/GenBank/DDBJ databases">
        <authorList>
            <person name="Livingstone P.G."/>
            <person name="Whitworth D.E."/>
        </authorList>
    </citation>
    <scope>NUCLEOTIDE SEQUENCE [LARGE SCALE GENOMIC DNA]</scope>
    <source>
        <strain evidence="2">CA043D</strain>
    </source>
</reference>
<keyword evidence="2" id="KW-1185">Reference proteome</keyword>